<keyword evidence="3" id="KW-1185">Reference proteome</keyword>
<gene>
    <name evidence="2" type="ORF">GRJ2_001534700</name>
</gene>
<feature type="compositionally biased region" description="Basic and acidic residues" evidence="1">
    <location>
        <begin position="42"/>
        <end position="54"/>
    </location>
</feature>
<name>A0ABC9WZ33_GRUJA</name>
<evidence type="ECO:0000313" key="2">
    <source>
        <dbReference type="EMBL" id="GAB0190694.1"/>
    </source>
</evidence>
<reference evidence="2 3" key="1">
    <citation type="submission" date="2024-06" db="EMBL/GenBank/DDBJ databases">
        <title>The draft genome of Grus japonensis, version 3.</title>
        <authorList>
            <person name="Nabeshima K."/>
            <person name="Suzuki S."/>
            <person name="Onuma M."/>
        </authorList>
    </citation>
    <scope>NUCLEOTIDE SEQUENCE [LARGE SCALE GENOMIC DNA]</scope>
    <source>
        <strain evidence="2 3">451A</strain>
    </source>
</reference>
<organism evidence="2 3">
    <name type="scientific">Grus japonensis</name>
    <name type="common">Japanese crane</name>
    <name type="synonym">Red-crowned crane</name>
    <dbReference type="NCBI Taxonomy" id="30415"/>
    <lineage>
        <taxon>Eukaryota</taxon>
        <taxon>Metazoa</taxon>
        <taxon>Chordata</taxon>
        <taxon>Craniata</taxon>
        <taxon>Vertebrata</taxon>
        <taxon>Euteleostomi</taxon>
        <taxon>Archelosauria</taxon>
        <taxon>Archosauria</taxon>
        <taxon>Dinosauria</taxon>
        <taxon>Saurischia</taxon>
        <taxon>Theropoda</taxon>
        <taxon>Coelurosauria</taxon>
        <taxon>Aves</taxon>
        <taxon>Neognathae</taxon>
        <taxon>Neoaves</taxon>
        <taxon>Gruiformes</taxon>
        <taxon>Gruidae</taxon>
        <taxon>Grus</taxon>
    </lineage>
</organism>
<accession>A0ABC9WZ33</accession>
<protein>
    <submittedName>
        <fullName evidence="2">Acid sphingomyelinase-like phosphodiesterase 3b</fullName>
    </submittedName>
</protein>
<evidence type="ECO:0000256" key="1">
    <source>
        <dbReference type="SAM" id="MobiDB-lite"/>
    </source>
</evidence>
<sequence length="120" mass="12686">MPAGSKTGPLLAKAEPISDGGSASGITELRRGKKQQLGNKLQPERGVRRCERNSPADTQVSEGGGGAPGARAEIPLQPLEKTMVKQAVPLQPMEVDGGADTHLQPVEDPMLEQVDAQRRL</sequence>
<proteinExistence type="predicted"/>
<evidence type="ECO:0000313" key="3">
    <source>
        <dbReference type="Proteomes" id="UP001623348"/>
    </source>
</evidence>
<feature type="region of interest" description="Disordered" evidence="1">
    <location>
        <begin position="1"/>
        <end position="77"/>
    </location>
</feature>
<dbReference type="Proteomes" id="UP001623348">
    <property type="component" value="Unassembled WGS sequence"/>
</dbReference>
<comment type="caution">
    <text evidence="2">The sequence shown here is derived from an EMBL/GenBank/DDBJ whole genome shotgun (WGS) entry which is preliminary data.</text>
</comment>
<dbReference type="AlphaFoldDB" id="A0ABC9WZ33"/>
<feature type="region of interest" description="Disordered" evidence="1">
    <location>
        <begin position="94"/>
        <end position="120"/>
    </location>
</feature>
<dbReference type="EMBL" id="BAAFJT010000005">
    <property type="protein sequence ID" value="GAB0190694.1"/>
    <property type="molecule type" value="Genomic_DNA"/>
</dbReference>